<comment type="function">
    <text evidence="4">Together with LptE, is involved in the assembly of lipopolysaccharide (LPS) at the surface of the outer membrane.</text>
</comment>
<dbReference type="Proteomes" id="UP001139319">
    <property type="component" value="Unassembled WGS sequence"/>
</dbReference>
<keyword evidence="1 4" id="KW-0732">Signal</keyword>
<dbReference type="GO" id="GO:0009279">
    <property type="term" value="C:cell outer membrane"/>
    <property type="evidence" value="ECO:0007669"/>
    <property type="project" value="UniProtKB-SubCell"/>
</dbReference>
<comment type="subunit">
    <text evidence="4">Component of the lipopolysaccharide transport and assembly complex. Interacts with LptE and LptA.</text>
</comment>
<dbReference type="InterPro" id="IPR045659">
    <property type="entry name" value="LptD_2"/>
</dbReference>
<dbReference type="Pfam" id="PF03968">
    <property type="entry name" value="LptD_N"/>
    <property type="match status" value="1"/>
</dbReference>
<dbReference type="PANTHER" id="PTHR30189">
    <property type="entry name" value="LPS-ASSEMBLY PROTEIN"/>
    <property type="match status" value="1"/>
</dbReference>
<dbReference type="InterPro" id="IPR007543">
    <property type="entry name" value="LptD_C"/>
</dbReference>
<reference evidence="8" key="1">
    <citation type="submission" date="2022-05" db="EMBL/GenBank/DDBJ databases">
        <authorList>
            <person name="Sun H.-N."/>
        </authorList>
    </citation>
    <scope>NUCLEOTIDE SEQUENCE</scope>
    <source>
        <strain evidence="8">HB14</strain>
    </source>
</reference>
<dbReference type="Pfam" id="PF04453">
    <property type="entry name" value="LptD"/>
    <property type="match status" value="1"/>
</dbReference>
<evidence type="ECO:0000259" key="7">
    <source>
        <dbReference type="Pfam" id="PF19838"/>
    </source>
</evidence>
<dbReference type="InterPro" id="IPR020889">
    <property type="entry name" value="LipoPS_assembly_LptD"/>
</dbReference>
<dbReference type="HAMAP" id="MF_01411">
    <property type="entry name" value="LPS_assembly_LptD"/>
    <property type="match status" value="1"/>
</dbReference>
<dbReference type="PANTHER" id="PTHR30189:SF1">
    <property type="entry name" value="LPS-ASSEMBLY PROTEIN LPTD"/>
    <property type="match status" value="1"/>
</dbReference>
<evidence type="ECO:0000256" key="3">
    <source>
        <dbReference type="ARBA" id="ARBA00023237"/>
    </source>
</evidence>
<dbReference type="GO" id="GO:0043165">
    <property type="term" value="P:Gram-negative-bacterium-type cell outer membrane assembly"/>
    <property type="evidence" value="ECO:0007669"/>
    <property type="project" value="UniProtKB-UniRule"/>
</dbReference>
<feature type="domain" description="Organic solvent tolerance-like N-terminal" evidence="5">
    <location>
        <begin position="82"/>
        <end position="210"/>
    </location>
</feature>
<name>A0A9X2HWC7_9GAMM</name>
<dbReference type="RefSeq" id="WP_253967630.1">
    <property type="nucleotide sequence ID" value="NZ_JAMFTH010000001.1"/>
</dbReference>
<dbReference type="GO" id="GO:1990351">
    <property type="term" value="C:transporter complex"/>
    <property type="evidence" value="ECO:0007669"/>
    <property type="project" value="TreeGrafter"/>
</dbReference>
<proteinExistence type="inferred from homology"/>
<keyword evidence="2 4" id="KW-0472">Membrane</keyword>
<dbReference type="AlphaFoldDB" id="A0A9X2HWC7"/>
<evidence type="ECO:0000259" key="5">
    <source>
        <dbReference type="Pfam" id="PF03968"/>
    </source>
</evidence>
<dbReference type="InterPro" id="IPR050218">
    <property type="entry name" value="LptD"/>
</dbReference>
<dbReference type="InterPro" id="IPR005653">
    <property type="entry name" value="OstA-like_N"/>
</dbReference>
<comment type="subcellular location">
    <subcellularLocation>
        <location evidence="4">Cell outer membrane</location>
    </subcellularLocation>
</comment>
<sequence length="844" mass="96459" precursor="true">MAVKTPKFGPLKALVALMAAVGTSAQAAPEGASHRLDWVPLEELPPEAVDALPRGCCGAYISPYQTVGNGTGISLGEIPIQVEANRSSASGENIMLLEEDVVISQGPRLLKTDRAWINQTQKTIELDGNITLREDGLLIYADSAKVNTANKDANLREAEFVLHQARIHGEAKKLDKFGDRLIRLTDGSFTTCEPDDEFWKIRASELEIDNVDNMGTARHARLEIKDIPVLYVPYLIFPVGDERQSGLLFPTFSTSQRNGFEYSQPIYWNIAPQMDATFTPTYMQRRGMLWGGEFRHLNSFFETEIAGAYLADDEGGYDRQAENDIATGELTPEEAYPHKGDERWMIRVDQSGGKTSRLKTRINYTEISDVDYLRDITTSDIDIEHQSNVEKFGEISYAADAWRLGAYARETRYLNEIQQKPYKELPHVFALGQYRLGDWQITLDNQYTEFDLTRYYKRPTQRLVVGSRLNTDYNLAWDKRWRWGFVTPKVGVKTLSYDLQQADYDPSGPEPLPATNTSSPSLVVPQASLDMGLFFERFGNLGGNDYIQTLEPRALYFYSDYEDHSDIYHPLNDVNAPIEFDARYIKFDYNQLFRTTRYTGYDRIDDANQLALGVTSRFLSARTGEEYFSVGVGQIHRFKAPKVALRPNNQPVEETYEWSEFAGRVTARVSDRFNFTGDILYNQNEDYMSSSSAVLEYADEDNRLVSLTYRYMRRVTDIPEGQEPNPDVIYDRSMDQVDLAAYLPVSNNWSIMARANYDFTFDMELDTYAGLEYSDCCYRVRVMWRKWLNFDYNTGNTLETVDSNDYDYGWMVDLQFKGLGSISDRIGSLLGKTVLGYEQREDNF</sequence>
<keyword evidence="9" id="KW-1185">Reference proteome</keyword>
<evidence type="ECO:0000313" key="9">
    <source>
        <dbReference type="Proteomes" id="UP001139319"/>
    </source>
</evidence>
<dbReference type="GO" id="GO:0015920">
    <property type="term" value="P:lipopolysaccharide transport"/>
    <property type="evidence" value="ECO:0007669"/>
    <property type="project" value="InterPro"/>
</dbReference>
<gene>
    <name evidence="4" type="primary">lptD</name>
    <name evidence="8" type="ORF">M6D89_08740</name>
</gene>
<evidence type="ECO:0000256" key="4">
    <source>
        <dbReference type="HAMAP-Rule" id="MF_01411"/>
    </source>
</evidence>
<evidence type="ECO:0000313" key="8">
    <source>
        <dbReference type="EMBL" id="MCP8899380.1"/>
    </source>
</evidence>
<reference evidence="8" key="2">
    <citation type="submission" date="2023-01" db="EMBL/GenBank/DDBJ databases">
        <title>Gilvimarinus xylanilyticus HB14 isolated from Caulerpa lentillifera aquaculture base in Hainan, China.</title>
        <authorList>
            <person name="Zhang Y.-J."/>
        </authorList>
    </citation>
    <scope>NUCLEOTIDE SEQUENCE</scope>
    <source>
        <strain evidence="8">HB14</strain>
    </source>
</reference>
<evidence type="ECO:0000256" key="1">
    <source>
        <dbReference type="ARBA" id="ARBA00022729"/>
    </source>
</evidence>
<protein>
    <recommendedName>
        <fullName evidence="4">LPS-assembly protein LptD</fullName>
    </recommendedName>
</protein>
<dbReference type="Pfam" id="PF19838">
    <property type="entry name" value="LptD_2"/>
    <property type="match status" value="1"/>
</dbReference>
<dbReference type="EMBL" id="JAMFTH010000001">
    <property type="protein sequence ID" value="MCP8899380.1"/>
    <property type="molecule type" value="Genomic_DNA"/>
</dbReference>
<feature type="domain" description="LPS-assembly protein LptD central" evidence="7">
    <location>
        <begin position="218"/>
        <end position="285"/>
    </location>
</feature>
<feature type="domain" description="LptD C-terminal" evidence="6">
    <location>
        <begin position="342"/>
        <end position="749"/>
    </location>
</feature>
<evidence type="ECO:0000256" key="2">
    <source>
        <dbReference type="ARBA" id="ARBA00023136"/>
    </source>
</evidence>
<evidence type="ECO:0000259" key="6">
    <source>
        <dbReference type="Pfam" id="PF04453"/>
    </source>
</evidence>
<accession>A0A9X2HWC7</accession>
<comment type="caution">
    <text evidence="4">Lacks conserved residue(s) required for the propagation of feature annotation.</text>
</comment>
<comment type="caution">
    <text evidence="8">The sequence shown here is derived from an EMBL/GenBank/DDBJ whole genome shotgun (WGS) entry which is preliminary data.</text>
</comment>
<feature type="chain" id="PRO_5041028876" description="LPS-assembly protein LptD" evidence="4">
    <location>
        <begin position="28"/>
        <end position="844"/>
    </location>
</feature>
<keyword evidence="3 4" id="KW-0998">Cell outer membrane</keyword>
<feature type="signal peptide" evidence="4">
    <location>
        <begin position="1"/>
        <end position="27"/>
    </location>
</feature>
<organism evidence="8 9">
    <name type="scientific">Gilvimarinus xylanilyticus</name>
    <dbReference type="NCBI Taxonomy" id="2944139"/>
    <lineage>
        <taxon>Bacteria</taxon>
        <taxon>Pseudomonadati</taxon>
        <taxon>Pseudomonadota</taxon>
        <taxon>Gammaproteobacteria</taxon>
        <taxon>Cellvibrionales</taxon>
        <taxon>Cellvibrionaceae</taxon>
        <taxon>Gilvimarinus</taxon>
    </lineage>
</organism>
<comment type="similarity">
    <text evidence="4">Belongs to the LptD family.</text>
</comment>